<evidence type="ECO:0000313" key="4">
    <source>
        <dbReference type="Proteomes" id="UP000189796"/>
    </source>
</evidence>
<accession>A0A1M5TF98</accession>
<name>A0A1M5TF98_9BRAD</name>
<keyword evidence="1" id="KW-0472">Membrane</keyword>
<reference evidence="3 4" key="1">
    <citation type="submission" date="2016-11" db="EMBL/GenBank/DDBJ databases">
        <authorList>
            <person name="Jaros S."/>
            <person name="Januszkiewicz K."/>
            <person name="Wedrychowicz H."/>
        </authorList>
    </citation>
    <scope>NUCLEOTIDE SEQUENCE [LARGE SCALE GENOMIC DNA]</scope>
    <source>
        <strain evidence="3 4">GAS138</strain>
    </source>
</reference>
<feature type="transmembrane region" description="Helical" evidence="1">
    <location>
        <begin position="193"/>
        <end position="211"/>
    </location>
</feature>
<keyword evidence="1" id="KW-0812">Transmembrane</keyword>
<keyword evidence="2" id="KW-0732">Signal</keyword>
<dbReference type="OrthoDB" id="8252756at2"/>
<dbReference type="Proteomes" id="UP000189796">
    <property type="component" value="Chromosome I"/>
</dbReference>
<evidence type="ECO:0000313" key="3">
    <source>
        <dbReference type="EMBL" id="SHH49023.1"/>
    </source>
</evidence>
<gene>
    <name evidence="3" type="ORF">SAMN05443248_4977</name>
</gene>
<organism evidence="3 4">
    <name type="scientific">Bradyrhizobium erythrophlei</name>
    <dbReference type="NCBI Taxonomy" id="1437360"/>
    <lineage>
        <taxon>Bacteria</taxon>
        <taxon>Pseudomonadati</taxon>
        <taxon>Pseudomonadota</taxon>
        <taxon>Alphaproteobacteria</taxon>
        <taxon>Hyphomicrobiales</taxon>
        <taxon>Nitrobacteraceae</taxon>
        <taxon>Bradyrhizobium</taxon>
    </lineage>
</organism>
<sequence length="222" mass="23463">MGLSFKNIFAATSLIAFGILGASSAQAVPVTWSFDVCSGCTGSSFSYTSSGNTITATGFTNHTLSTHTNLFAKHNGGDENGVGIASDPTHDDEIWGTSLIRIDLGGANKYTSLSFTMGSTTGTEHWEVWGSNSATSGLTEVTTGTTEGSFSLPSTYEYYFFGLDTNDTHWGDNVLLASLTGTLTNLTTPVPESSTWAMLILGFFGIGFVAYRQKGKPALRLV</sequence>
<feature type="chain" id="PRO_5012025232" evidence="2">
    <location>
        <begin position="28"/>
        <end position="222"/>
    </location>
</feature>
<feature type="signal peptide" evidence="2">
    <location>
        <begin position="1"/>
        <end position="27"/>
    </location>
</feature>
<evidence type="ECO:0000256" key="2">
    <source>
        <dbReference type="SAM" id="SignalP"/>
    </source>
</evidence>
<protein>
    <submittedName>
        <fullName evidence="3">PEP-CTERM protein-sorting domain-containing protein</fullName>
    </submittedName>
</protein>
<dbReference type="RefSeq" id="WP_154072472.1">
    <property type="nucleotide sequence ID" value="NZ_LT670817.1"/>
</dbReference>
<dbReference type="AlphaFoldDB" id="A0A1M5TF98"/>
<keyword evidence="1" id="KW-1133">Transmembrane helix</keyword>
<dbReference type="EMBL" id="LT670817">
    <property type="protein sequence ID" value="SHH49023.1"/>
    <property type="molecule type" value="Genomic_DNA"/>
</dbReference>
<evidence type="ECO:0000256" key="1">
    <source>
        <dbReference type="SAM" id="Phobius"/>
    </source>
</evidence>
<proteinExistence type="predicted"/>